<feature type="domain" description="Glycosyl hydrolase family 32 N-terminal" evidence="5">
    <location>
        <begin position="2"/>
        <end position="151"/>
    </location>
</feature>
<dbReference type="PANTHER" id="PTHR42800:SF3">
    <property type="entry name" value="GLYCOSYL HYDROLASE FAMILY 32 N-TERMINAL DOMAIN-CONTAINING PROTEIN"/>
    <property type="match status" value="1"/>
</dbReference>
<dbReference type="OrthoDB" id="202537at2759"/>
<evidence type="ECO:0000259" key="5">
    <source>
        <dbReference type="Pfam" id="PF00251"/>
    </source>
</evidence>
<dbReference type="STRING" id="743788.S8FIC0"/>
<dbReference type="AlphaFoldDB" id="S8FIC0"/>
<keyword evidence="2" id="KW-0378">Hydrolase</keyword>
<name>S8FIC0_FOMSC</name>
<feature type="region of interest" description="Disordered" evidence="4">
    <location>
        <begin position="157"/>
        <end position="177"/>
    </location>
</feature>
<accession>S8FIC0</accession>
<dbReference type="PANTHER" id="PTHR42800">
    <property type="entry name" value="EXOINULINASE INUD (AFU_ORTHOLOGUE AFUA_5G00480)"/>
    <property type="match status" value="1"/>
</dbReference>
<evidence type="ECO:0000256" key="1">
    <source>
        <dbReference type="ARBA" id="ARBA00009902"/>
    </source>
</evidence>
<dbReference type="Pfam" id="PF00251">
    <property type="entry name" value="Glyco_hydro_32N"/>
    <property type="match status" value="1"/>
</dbReference>
<dbReference type="InterPro" id="IPR013148">
    <property type="entry name" value="Glyco_hydro_32_N"/>
</dbReference>
<evidence type="ECO:0000256" key="4">
    <source>
        <dbReference type="SAM" id="MobiDB-lite"/>
    </source>
</evidence>
<keyword evidence="3" id="KW-0326">Glycosidase</keyword>
<dbReference type="Proteomes" id="UP000015241">
    <property type="component" value="Unassembled WGS sequence"/>
</dbReference>
<evidence type="ECO:0000256" key="3">
    <source>
        <dbReference type="ARBA" id="ARBA00023295"/>
    </source>
</evidence>
<evidence type="ECO:0000313" key="7">
    <source>
        <dbReference type="Proteomes" id="UP000015241"/>
    </source>
</evidence>
<dbReference type="EMBL" id="KE504168">
    <property type="protein sequence ID" value="EPS98134.1"/>
    <property type="molecule type" value="Genomic_DNA"/>
</dbReference>
<reference evidence="6 7" key="1">
    <citation type="journal article" date="2012" name="Science">
        <title>The Paleozoic origin of enzymatic lignin decomposition reconstructed from 31 fungal genomes.</title>
        <authorList>
            <person name="Floudas D."/>
            <person name="Binder M."/>
            <person name="Riley R."/>
            <person name="Barry K."/>
            <person name="Blanchette R.A."/>
            <person name="Henrissat B."/>
            <person name="Martinez A.T."/>
            <person name="Otillar R."/>
            <person name="Spatafora J.W."/>
            <person name="Yadav J.S."/>
            <person name="Aerts A."/>
            <person name="Benoit I."/>
            <person name="Boyd A."/>
            <person name="Carlson A."/>
            <person name="Copeland A."/>
            <person name="Coutinho P.M."/>
            <person name="de Vries R.P."/>
            <person name="Ferreira P."/>
            <person name="Findley K."/>
            <person name="Foster B."/>
            <person name="Gaskell J."/>
            <person name="Glotzer D."/>
            <person name="Gorecki P."/>
            <person name="Heitman J."/>
            <person name="Hesse C."/>
            <person name="Hori C."/>
            <person name="Igarashi K."/>
            <person name="Jurgens J.A."/>
            <person name="Kallen N."/>
            <person name="Kersten P."/>
            <person name="Kohler A."/>
            <person name="Kuees U."/>
            <person name="Kumar T.K.A."/>
            <person name="Kuo A."/>
            <person name="LaButti K."/>
            <person name="Larrondo L.F."/>
            <person name="Lindquist E."/>
            <person name="Ling A."/>
            <person name="Lombard V."/>
            <person name="Lucas S."/>
            <person name="Lundell T."/>
            <person name="Martin R."/>
            <person name="McLaughlin D.J."/>
            <person name="Morgenstern I."/>
            <person name="Morin E."/>
            <person name="Murat C."/>
            <person name="Nagy L.G."/>
            <person name="Nolan M."/>
            <person name="Ohm R.A."/>
            <person name="Patyshakuliyeva A."/>
            <person name="Rokas A."/>
            <person name="Ruiz-Duenas F.J."/>
            <person name="Sabat G."/>
            <person name="Salamov A."/>
            <person name="Samejima M."/>
            <person name="Schmutz J."/>
            <person name="Slot J.C."/>
            <person name="St John F."/>
            <person name="Stenlid J."/>
            <person name="Sun H."/>
            <person name="Sun S."/>
            <person name="Syed K."/>
            <person name="Tsang A."/>
            <person name="Wiebenga A."/>
            <person name="Young D."/>
            <person name="Pisabarro A."/>
            <person name="Eastwood D.C."/>
            <person name="Martin F."/>
            <person name="Cullen D."/>
            <person name="Grigoriev I.V."/>
            <person name="Hibbett D.S."/>
        </authorList>
    </citation>
    <scope>NUCLEOTIDE SEQUENCE</scope>
    <source>
        <strain evidence="7">FP-58527</strain>
    </source>
</reference>
<dbReference type="GO" id="GO:0005737">
    <property type="term" value="C:cytoplasm"/>
    <property type="evidence" value="ECO:0007669"/>
    <property type="project" value="TreeGrafter"/>
</dbReference>
<dbReference type="GO" id="GO:0005987">
    <property type="term" value="P:sucrose catabolic process"/>
    <property type="evidence" value="ECO:0007669"/>
    <property type="project" value="TreeGrafter"/>
</dbReference>
<comment type="similarity">
    <text evidence="1">Belongs to the glycosyl hydrolase 32 family.</text>
</comment>
<gene>
    <name evidence="6" type="ORF">FOMPIDRAFT_82910</name>
</gene>
<dbReference type="GO" id="GO:0004575">
    <property type="term" value="F:sucrose alpha-glucosidase activity"/>
    <property type="evidence" value="ECO:0007669"/>
    <property type="project" value="TreeGrafter"/>
</dbReference>
<sequence length="177" mass="19083">MAPHSWMNDPSSGLYHLFYQFHPAHIAWGNVSWGHATSTDLVAWTDVSGWERYDAVAIAPGPPGSLDHLSVFSGSAQFIPVSANQTWGLPIACDRCETVLLAFYTAVRHLPTAWNLPYTPGTQTQDASTVVNLVIASPPEGLNVTGFRDPFFAPCSSRRTPSVAISPAPSRPSHPAS</sequence>
<dbReference type="InterPro" id="IPR023296">
    <property type="entry name" value="Glyco_hydro_beta-prop_sf"/>
</dbReference>
<dbReference type="HOGENOM" id="CLU_1517892_0_0_1"/>
<dbReference type="eggNOG" id="KOG0228">
    <property type="taxonomic scope" value="Eukaryota"/>
</dbReference>
<keyword evidence="7" id="KW-1185">Reference proteome</keyword>
<evidence type="ECO:0000256" key="2">
    <source>
        <dbReference type="ARBA" id="ARBA00022801"/>
    </source>
</evidence>
<proteinExistence type="inferred from homology"/>
<dbReference type="SUPFAM" id="SSF75005">
    <property type="entry name" value="Arabinanase/levansucrase/invertase"/>
    <property type="match status" value="1"/>
</dbReference>
<organism evidence="6 7">
    <name type="scientific">Fomitopsis schrenkii</name>
    <name type="common">Brown rot fungus</name>
    <dbReference type="NCBI Taxonomy" id="2126942"/>
    <lineage>
        <taxon>Eukaryota</taxon>
        <taxon>Fungi</taxon>
        <taxon>Dikarya</taxon>
        <taxon>Basidiomycota</taxon>
        <taxon>Agaricomycotina</taxon>
        <taxon>Agaricomycetes</taxon>
        <taxon>Polyporales</taxon>
        <taxon>Fomitopsis</taxon>
    </lineage>
</organism>
<evidence type="ECO:0000313" key="6">
    <source>
        <dbReference type="EMBL" id="EPS98134.1"/>
    </source>
</evidence>
<feature type="compositionally biased region" description="Low complexity" evidence="4">
    <location>
        <begin position="164"/>
        <end position="177"/>
    </location>
</feature>
<dbReference type="Gene3D" id="2.115.10.20">
    <property type="entry name" value="Glycosyl hydrolase domain, family 43"/>
    <property type="match status" value="1"/>
</dbReference>
<protein>
    <recommendedName>
        <fullName evidence="5">Glycosyl hydrolase family 32 N-terminal domain-containing protein</fullName>
    </recommendedName>
</protein>
<dbReference type="InParanoid" id="S8FIC0"/>